<dbReference type="STRING" id="94237.ENSMMOP00000008442"/>
<dbReference type="GO" id="GO:0003729">
    <property type="term" value="F:mRNA binding"/>
    <property type="evidence" value="ECO:0007669"/>
    <property type="project" value="InterPro"/>
</dbReference>
<dbReference type="Ensembl" id="ENSMMOT00000008596.1">
    <property type="protein sequence ID" value="ENSMMOP00000008442.1"/>
    <property type="gene ID" value="ENSMMOG00000006534.1"/>
</dbReference>
<reference evidence="4" key="2">
    <citation type="submission" date="2025-09" db="UniProtKB">
        <authorList>
            <consortium name="Ensembl"/>
        </authorList>
    </citation>
    <scope>IDENTIFICATION</scope>
</reference>
<dbReference type="InterPro" id="IPR012677">
    <property type="entry name" value="Nucleotide-bd_a/b_plait_sf"/>
</dbReference>
<evidence type="ECO:0000259" key="3">
    <source>
        <dbReference type="PROSITE" id="PS50102"/>
    </source>
</evidence>
<protein>
    <recommendedName>
        <fullName evidence="3">RRM domain-containing protein</fullName>
    </recommendedName>
</protein>
<dbReference type="AlphaFoldDB" id="A0A3Q3W958"/>
<accession>A0A3Q3W958</accession>
<keyword evidence="1 2" id="KW-0694">RNA-binding</keyword>
<keyword evidence="5" id="KW-1185">Reference proteome</keyword>
<dbReference type="InterPro" id="IPR035979">
    <property type="entry name" value="RBD_domain_sf"/>
</dbReference>
<dbReference type="Gene3D" id="3.30.70.330">
    <property type="match status" value="1"/>
</dbReference>
<dbReference type="Pfam" id="PF00076">
    <property type="entry name" value="RRM_1"/>
    <property type="match status" value="1"/>
</dbReference>
<reference evidence="4" key="1">
    <citation type="submission" date="2025-08" db="UniProtKB">
        <authorList>
            <consortium name="Ensembl"/>
        </authorList>
    </citation>
    <scope>IDENTIFICATION</scope>
</reference>
<evidence type="ECO:0000313" key="5">
    <source>
        <dbReference type="Proteomes" id="UP000261620"/>
    </source>
</evidence>
<dbReference type="PROSITE" id="PS50102">
    <property type="entry name" value="RRM"/>
    <property type="match status" value="1"/>
</dbReference>
<evidence type="ECO:0000313" key="4">
    <source>
        <dbReference type="Ensembl" id="ENSMMOP00000008442.1"/>
    </source>
</evidence>
<name>A0A3Q3W958_MOLML</name>
<feature type="domain" description="RRM" evidence="3">
    <location>
        <begin position="110"/>
        <end position="157"/>
    </location>
</feature>
<dbReference type="SMART" id="SM00360">
    <property type="entry name" value="RRM"/>
    <property type="match status" value="1"/>
</dbReference>
<dbReference type="PANTHER" id="PTHR47640:SF11">
    <property type="entry name" value="RNA-BINDING PROTEIN 42"/>
    <property type="match status" value="1"/>
</dbReference>
<dbReference type="InterPro" id="IPR000504">
    <property type="entry name" value="RRM_dom"/>
</dbReference>
<dbReference type="InterPro" id="IPR050825">
    <property type="entry name" value="RBM42_RBP45_47-like"/>
</dbReference>
<evidence type="ECO:0000256" key="2">
    <source>
        <dbReference type="PROSITE-ProRule" id="PRU00176"/>
    </source>
</evidence>
<evidence type="ECO:0000256" key="1">
    <source>
        <dbReference type="ARBA" id="ARBA00022884"/>
    </source>
</evidence>
<dbReference type="PANTHER" id="PTHR47640">
    <property type="entry name" value="TRNA SELENOCYSTEINE 1-ASSOCIATED PROTEIN 1-RELATED-RELATED"/>
    <property type="match status" value="1"/>
</dbReference>
<dbReference type="OMA" id="ADYFRIF"/>
<sequence length="178" mass="19955">MIALQLHCLIYTKTLFVLSLINVFVCSMAVKLGEERLKEMEAEMALFEQEVLGGAVPVSGSPPVIEAVPVALPLQAVPLVRPIIGTNTYRQVQQTLEARAAGFVGPPPPVVRDKRTGKTKGYGFVSFKDPNDYVRAMREMNGKYVGSRPIKLRKSMWKDRNMEVVRKKQKEKKKLGLR</sequence>
<proteinExistence type="predicted"/>
<organism evidence="4 5">
    <name type="scientific">Mola mola</name>
    <name type="common">Ocean sunfish</name>
    <name type="synonym">Tetraodon mola</name>
    <dbReference type="NCBI Taxonomy" id="94237"/>
    <lineage>
        <taxon>Eukaryota</taxon>
        <taxon>Metazoa</taxon>
        <taxon>Chordata</taxon>
        <taxon>Craniata</taxon>
        <taxon>Vertebrata</taxon>
        <taxon>Euteleostomi</taxon>
        <taxon>Actinopterygii</taxon>
        <taxon>Neopterygii</taxon>
        <taxon>Teleostei</taxon>
        <taxon>Neoteleostei</taxon>
        <taxon>Acanthomorphata</taxon>
        <taxon>Eupercaria</taxon>
        <taxon>Tetraodontiformes</taxon>
        <taxon>Molidae</taxon>
        <taxon>Mola</taxon>
    </lineage>
</organism>
<dbReference type="Proteomes" id="UP000261620">
    <property type="component" value="Unplaced"/>
</dbReference>
<dbReference type="SUPFAM" id="SSF54928">
    <property type="entry name" value="RNA-binding domain, RBD"/>
    <property type="match status" value="1"/>
</dbReference>